<dbReference type="eggNOG" id="ENOG5033P6E">
    <property type="taxonomic scope" value="Bacteria"/>
</dbReference>
<evidence type="ECO:0000313" key="2">
    <source>
        <dbReference type="EMBL" id="OFE42412.1"/>
    </source>
</evidence>
<accession>A0A1E8DYD5</accession>
<evidence type="ECO:0000256" key="1">
    <source>
        <dbReference type="SAM" id="Phobius"/>
    </source>
</evidence>
<dbReference type="RefSeq" id="WP_019838067.1">
    <property type="nucleotide sequence ID" value="NZ_CP183897.1"/>
</dbReference>
<reference evidence="2 3" key="1">
    <citation type="submission" date="2016-10" db="EMBL/GenBank/DDBJ databases">
        <title>Genome of airborne Acinetobacter sp. 5-2Ac02 in the hospital environment: Species near to Acinetobacter towneri.</title>
        <authorList>
            <person name="Barbosa B."/>
            <person name="Fernandez-Garcia L."/>
            <person name="Gato E."/>
            <person name="Leao R."/>
            <person name="Albano R."/>
            <person name="Fernandez B."/>
            <person name="Fernandez-Cuenca F."/>
            <person name="Marques E."/>
            <person name="Tomas M."/>
        </authorList>
    </citation>
    <scope>NUCLEOTIDE SEQUENCE [LARGE SCALE GENOMIC DNA]</scope>
    <source>
        <strain evidence="2 3">5-2Ac02</strain>
    </source>
</reference>
<dbReference type="AlphaFoldDB" id="A0A1E8DYD5"/>
<feature type="transmembrane region" description="Helical" evidence="1">
    <location>
        <begin position="61"/>
        <end position="79"/>
    </location>
</feature>
<feature type="transmembrane region" description="Helical" evidence="1">
    <location>
        <begin position="31"/>
        <end position="49"/>
    </location>
</feature>
<evidence type="ECO:0000313" key="3">
    <source>
        <dbReference type="Proteomes" id="UP000186931"/>
    </source>
</evidence>
<proteinExistence type="predicted"/>
<dbReference type="Proteomes" id="UP000186931">
    <property type="component" value="Unassembled WGS sequence"/>
</dbReference>
<keyword evidence="1" id="KW-0472">Membrane</keyword>
<protein>
    <submittedName>
        <fullName evidence="2">Uncharacterized protein</fullName>
    </submittedName>
</protein>
<feature type="transmembrane region" description="Helical" evidence="1">
    <location>
        <begin position="6"/>
        <end position="24"/>
    </location>
</feature>
<gene>
    <name evidence="2" type="ORF">BJN41_06100</name>
</gene>
<name>A0A1E8DYD5_9GAMM</name>
<keyword evidence="1" id="KW-0812">Transmembrane</keyword>
<sequence length="111" mass="12762">MVTANLATIVGLSLVAAALIAVFFSPYRRWLNFMLAGMVFWGLLEVVRYSVQRVFELPITYSYLSAICLAMALVTLLLLREDRRAERALAKRRYIEHTPVYEDDQQQCSSR</sequence>
<dbReference type="NCBIfam" id="NF045538">
    <property type="entry name" value="AciT"/>
    <property type="match status" value="1"/>
</dbReference>
<dbReference type="InterPro" id="IPR053771">
    <property type="entry name" value="AciT"/>
</dbReference>
<keyword evidence="1" id="KW-1133">Transmembrane helix</keyword>
<dbReference type="EMBL" id="MKQS01000049">
    <property type="protein sequence ID" value="OFE42412.1"/>
    <property type="molecule type" value="Genomic_DNA"/>
</dbReference>
<comment type="caution">
    <text evidence="2">The sequence shown here is derived from an EMBL/GenBank/DDBJ whole genome shotgun (WGS) entry which is preliminary data.</text>
</comment>
<organism evidence="2 3">
    <name type="scientific">Acinetobacter towneri</name>
    <dbReference type="NCBI Taxonomy" id="202956"/>
    <lineage>
        <taxon>Bacteria</taxon>
        <taxon>Pseudomonadati</taxon>
        <taxon>Pseudomonadota</taxon>
        <taxon>Gammaproteobacteria</taxon>
        <taxon>Moraxellales</taxon>
        <taxon>Moraxellaceae</taxon>
        <taxon>Acinetobacter</taxon>
    </lineage>
</organism>